<comment type="caution">
    <text evidence="1">The sequence shown here is derived from an EMBL/GenBank/DDBJ whole genome shotgun (WGS) entry which is preliminary data.</text>
</comment>
<reference evidence="1 2" key="1">
    <citation type="submission" date="2023-10" db="EMBL/GenBank/DDBJ databases">
        <authorList>
            <person name="Maclean D."/>
            <person name="Macfadyen A."/>
        </authorList>
    </citation>
    <scope>NUCLEOTIDE SEQUENCE [LARGE SCALE GENOMIC DNA]</scope>
</reference>
<proteinExistence type="predicted"/>
<protein>
    <submittedName>
        <fullName evidence="1">Uncharacterized protein</fullName>
    </submittedName>
</protein>
<sequence length="77" mass="7809">MEAHGGKVAQQKQDFSLSARFQQQGIAANEGGSSIIEQQRTGDTAHAAVDDSGGVAVDVGGLDDAFSARHSTSAHAG</sequence>
<evidence type="ECO:0000313" key="1">
    <source>
        <dbReference type="EMBL" id="CAK0786796.1"/>
    </source>
</evidence>
<dbReference type="AlphaFoldDB" id="A0AAV1IHI5"/>
<evidence type="ECO:0000313" key="2">
    <source>
        <dbReference type="Proteomes" id="UP001314263"/>
    </source>
</evidence>
<accession>A0AAV1IHI5</accession>
<dbReference type="Proteomes" id="UP001314263">
    <property type="component" value="Unassembled WGS sequence"/>
</dbReference>
<organism evidence="1 2">
    <name type="scientific">Coccomyxa viridis</name>
    <dbReference type="NCBI Taxonomy" id="1274662"/>
    <lineage>
        <taxon>Eukaryota</taxon>
        <taxon>Viridiplantae</taxon>
        <taxon>Chlorophyta</taxon>
        <taxon>core chlorophytes</taxon>
        <taxon>Trebouxiophyceae</taxon>
        <taxon>Trebouxiophyceae incertae sedis</taxon>
        <taxon>Coccomyxaceae</taxon>
        <taxon>Coccomyxa</taxon>
    </lineage>
</organism>
<dbReference type="EMBL" id="CAUYUE010000015">
    <property type="protein sequence ID" value="CAK0786796.1"/>
    <property type="molecule type" value="Genomic_DNA"/>
</dbReference>
<keyword evidence="2" id="KW-1185">Reference proteome</keyword>
<name>A0AAV1IHI5_9CHLO</name>
<gene>
    <name evidence="1" type="ORF">CVIRNUC_010010</name>
</gene>